<keyword evidence="1" id="KW-0808">Transferase</keyword>
<dbReference type="Pfam" id="PF00581">
    <property type="entry name" value="Rhodanese"/>
    <property type="match status" value="1"/>
</dbReference>
<reference evidence="1 2" key="1">
    <citation type="submission" date="2015-04" db="EMBL/GenBank/DDBJ databases">
        <title>Complete Sequence for the Genome of the Thioalkalivibrio versutus D301.</title>
        <authorList>
            <person name="Mu T."/>
            <person name="Zhou J."/>
            <person name="Xu X."/>
        </authorList>
    </citation>
    <scope>NUCLEOTIDE SEQUENCE [LARGE SCALE GENOMIC DNA]</scope>
    <source>
        <strain evidence="1 2">D301</strain>
    </source>
</reference>
<dbReference type="STRING" id="106634.TVD_04175"/>
<dbReference type="GO" id="GO:0016740">
    <property type="term" value="F:transferase activity"/>
    <property type="evidence" value="ECO:0007669"/>
    <property type="project" value="UniProtKB-KW"/>
</dbReference>
<dbReference type="PANTHER" id="PTHR43031">
    <property type="entry name" value="FAD-DEPENDENT OXIDOREDUCTASE"/>
    <property type="match status" value="1"/>
</dbReference>
<dbReference type="RefSeq" id="WP_018146120.1">
    <property type="nucleotide sequence ID" value="NZ_CP011367.1"/>
</dbReference>
<organism evidence="1 2">
    <name type="scientific">Thioalkalivibrio versutus</name>
    <dbReference type="NCBI Taxonomy" id="106634"/>
    <lineage>
        <taxon>Bacteria</taxon>
        <taxon>Pseudomonadati</taxon>
        <taxon>Pseudomonadota</taxon>
        <taxon>Gammaproteobacteria</taxon>
        <taxon>Chromatiales</taxon>
        <taxon>Ectothiorhodospiraceae</taxon>
        <taxon>Thioalkalivibrio</taxon>
    </lineage>
</organism>
<dbReference type="CDD" id="cd00158">
    <property type="entry name" value="RHOD"/>
    <property type="match status" value="1"/>
</dbReference>
<dbReference type="KEGG" id="tvr:TVD_04175"/>
<name>A0A0G3G704_9GAMM</name>
<dbReference type="PATRIC" id="fig|106634.4.peg.850"/>
<evidence type="ECO:0000313" key="2">
    <source>
        <dbReference type="Proteomes" id="UP000064201"/>
    </source>
</evidence>
<dbReference type="Proteomes" id="UP000064201">
    <property type="component" value="Chromosome"/>
</dbReference>
<dbReference type="PANTHER" id="PTHR43031:SF16">
    <property type="entry name" value="OXIDOREDUCTASE"/>
    <property type="match status" value="1"/>
</dbReference>
<dbReference type="SUPFAM" id="SSF52821">
    <property type="entry name" value="Rhodanese/Cell cycle control phosphatase"/>
    <property type="match status" value="1"/>
</dbReference>
<dbReference type="InterPro" id="IPR001763">
    <property type="entry name" value="Rhodanese-like_dom"/>
</dbReference>
<gene>
    <name evidence="1" type="ORF">TVD_04175</name>
</gene>
<dbReference type="EMBL" id="CP011367">
    <property type="protein sequence ID" value="AKJ94616.1"/>
    <property type="molecule type" value="Genomic_DNA"/>
</dbReference>
<proteinExistence type="predicted"/>
<dbReference type="Gene3D" id="3.40.250.10">
    <property type="entry name" value="Rhodanese-like domain"/>
    <property type="match status" value="1"/>
</dbReference>
<evidence type="ECO:0000313" key="1">
    <source>
        <dbReference type="EMBL" id="AKJ94616.1"/>
    </source>
</evidence>
<keyword evidence="2" id="KW-1185">Reference proteome</keyword>
<dbReference type="AlphaFoldDB" id="A0A0G3G704"/>
<sequence length="137" mass="14918">MSEKKLMDFVAEARKNVKEIAPADLAEKMENGEDWLVVDVREPYEFEKMHAPNSILVPRGLLEGAADPNTPHRIDALVNAREKPVAVMCATGGRAAMSVQRLQDMGFTNVVNIAGGIKSWEGEDLPVESGAYTGPLP</sequence>
<dbReference type="OrthoDB" id="9791096at2"/>
<dbReference type="InterPro" id="IPR050229">
    <property type="entry name" value="GlpE_sulfurtransferase"/>
</dbReference>
<dbReference type="SMART" id="SM00450">
    <property type="entry name" value="RHOD"/>
    <property type="match status" value="1"/>
</dbReference>
<protein>
    <submittedName>
        <fullName evidence="1">Sulfurtransferase</fullName>
    </submittedName>
</protein>
<dbReference type="PROSITE" id="PS50206">
    <property type="entry name" value="RHODANESE_3"/>
    <property type="match status" value="1"/>
</dbReference>
<accession>A0A0G3G704</accession>
<dbReference type="InterPro" id="IPR036873">
    <property type="entry name" value="Rhodanese-like_dom_sf"/>
</dbReference>